<protein>
    <recommendedName>
        <fullName evidence="10">Galactokinase</fullName>
        <ecNumber evidence="10">2.7.1.6</ecNumber>
    </recommendedName>
</protein>
<organism evidence="15 16">
    <name type="scientific">Rhodococcus spelaei</name>
    <dbReference type="NCBI Taxonomy" id="2546320"/>
    <lineage>
        <taxon>Bacteria</taxon>
        <taxon>Bacillati</taxon>
        <taxon>Actinomycetota</taxon>
        <taxon>Actinomycetes</taxon>
        <taxon>Mycobacteriales</taxon>
        <taxon>Nocardiaceae</taxon>
        <taxon>Rhodococcus</taxon>
    </lineage>
</organism>
<dbReference type="PROSITE" id="PS00106">
    <property type="entry name" value="GALACTOKINASE"/>
    <property type="match status" value="1"/>
</dbReference>
<dbReference type="PRINTS" id="PR00473">
    <property type="entry name" value="GALCTOKINASE"/>
</dbReference>
<dbReference type="GO" id="GO:0005829">
    <property type="term" value="C:cytosol"/>
    <property type="evidence" value="ECO:0007669"/>
    <property type="project" value="TreeGrafter"/>
</dbReference>
<dbReference type="Pfam" id="PF00288">
    <property type="entry name" value="GHMP_kinases_N"/>
    <property type="match status" value="1"/>
</dbReference>
<reference evidence="15 16" key="1">
    <citation type="submission" date="2019-06" db="EMBL/GenBank/DDBJ databases">
        <title>Rhodococcus spaelei sp. nov., isolated from a cave.</title>
        <authorList>
            <person name="Lee S.D."/>
        </authorList>
    </citation>
    <scope>NUCLEOTIDE SEQUENCE [LARGE SCALE GENOMIC DNA]</scope>
    <source>
        <strain evidence="15 16">C9-5</strain>
    </source>
</reference>
<evidence type="ECO:0000256" key="4">
    <source>
        <dbReference type="ARBA" id="ARBA00022741"/>
    </source>
</evidence>
<feature type="domain" description="Galactokinase N-terminal" evidence="14">
    <location>
        <begin position="44"/>
        <end position="91"/>
    </location>
</feature>
<comment type="similarity">
    <text evidence="1">Belongs to the GHMP kinase family. GalK subfamily.</text>
</comment>
<sequence>MDLRHHPRGDRRAVPGNRTRPGAVVTDWVAPVSDADLAEAATALFRAEFGGLPDGVWAAPGRVNLIGEHVDYADGLSLPIALPHRTVVAVRGRGDGRLRLRSGLTPWDGAVADVAPGAPSGWAAYLAGVVWAMRRDGMLGGNFGVDVAVASAVPIGAGLSSSAALECALAIALADLAGLSTDDGVRATLATCCVAAENEIALAPTGGMDQAVSLRATAAHALLVDSADGSVGQVPFDLAGNGLALLVIDTRAPHRLVDGQYAERRRSVEKAAEVLGVPTLRVAADEGLDVAVLGDRDLVRRARHVVTEIGRVREVLPLLNSGRLRDIGPLMTASHTSLREDFEVSCPELDSAVDVALAAGAHGARMTGGGFGGSAIALVEASEVDQVAVEVLSTARSRGLVTPAFLRVDTGGGPARRIP</sequence>
<dbReference type="PIRSF" id="PIRSF000530">
    <property type="entry name" value="Galactokinase"/>
    <property type="match status" value="1"/>
</dbReference>
<dbReference type="PANTHER" id="PTHR10457">
    <property type="entry name" value="MEVALONATE KINASE/GALACTOKINASE"/>
    <property type="match status" value="1"/>
</dbReference>
<evidence type="ECO:0000256" key="3">
    <source>
        <dbReference type="ARBA" id="ARBA00022723"/>
    </source>
</evidence>
<dbReference type="OrthoDB" id="250531at2"/>
<dbReference type="InterPro" id="IPR000705">
    <property type="entry name" value="Galactokinase"/>
</dbReference>
<evidence type="ECO:0000256" key="6">
    <source>
        <dbReference type="ARBA" id="ARBA00022840"/>
    </source>
</evidence>
<dbReference type="GO" id="GO:0005524">
    <property type="term" value="F:ATP binding"/>
    <property type="evidence" value="ECO:0007669"/>
    <property type="project" value="UniProtKB-UniRule"/>
</dbReference>
<dbReference type="EC" id="2.7.1.6" evidence="10"/>
<dbReference type="GO" id="GO:0046872">
    <property type="term" value="F:metal ion binding"/>
    <property type="evidence" value="ECO:0007669"/>
    <property type="project" value="UniProtKB-KW"/>
</dbReference>
<accession>A0A541BAC0</accession>
<evidence type="ECO:0000259" key="13">
    <source>
        <dbReference type="Pfam" id="PF08544"/>
    </source>
</evidence>
<keyword evidence="8" id="KW-0299">Galactose metabolism</keyword>
<keyword evidence="6" id="KW-0067">ATP-binding</keyword>
<dbReference type="InterPro" id="IPR019539">
    <property type="entry name" value="GalKase_N"/>
</dbReference>
<proteinExistence type="inferred from homology"/>
<dbReference type="GO" id="GO:0006012">
    <property type="term" value="P:galactose metabolic process"/>
    <property type="evidence" value="ECO:0007669"/>
    <property type="project" value="UniProtKB-UniRule"/>
</dbReference>
<dbReference type="InterPro" id="IPR013750">
    <property type="entry name" value="GHMP_kinase_C_dom"/>
</dbReference>
<dbReference type="EMBL" id="VIGH01000004">
    <property type="protein sequence ID" value="TQF69281.1"/>
    <property type="molecule type" value="Genomic_DNA"/>
</dbReference>
<evidence type="ECO:0000259" key="12">
    <source>
        <dbReference type="Pfam" id="PF00288"/>
    </source>
</evidence>
<keyword evidence="4" id="KW-0547">Nucleotide-binding</keyword>
<keyword evidence="16" id="KW-1185">Reference proteome</keyword>
<keyword evidence="9" id="KW-0119">Carbohydrate metabolism</keyword>
<dbReference type="InterPro" id="IPR006203">
    <property type="entry name" value="GHMP_knse_ATP-bd_CS"/>
</dbReference>
<dbReference type="AlphaFoldDB" id="A0A541BAC0"/>
<name>A0A541BAC0_9NOCA</name>
<feature type="domain" description="GHMP kinase C-terminal" evidence="13">
    <location>
        <begin position="316"/>
        <end position="391"/>
    </location>
</feature>
<dbReference type="NCBIfam" id="TIGR00131">
    <property type="entry name" value="gal_kin"/>
    <property type="match status" value="1"/>
</dbReference>
<evidence type="ECO:0000256" key="10">
    <source>
        <dbReference type="NCBIfam" id="TIGR00131"/>
    </source>
</evidence>
<dbReference type="Pfam" id="PF08544">
    <property type="entry name" value="GHMP_kinases_C"/>
    <property type="match status" value="1"/>
</dbReference>
<gene>
    <name evidence="15" type="primary">galK</name>
    <name evidence="15" type="ORF">FK531_11110</name>
</gene>
<evidence type="ECO:0000313" key="16">
    <source>
        <dbReference type="Proteomes" id="UP000316256"/>
    </source>
</evidence>
<dbReference type="GO" id="GO:0004335">
    <property type="term" value="F:galactokinase activity"/>
    <property type="evidence" value="ECO:0007669"/>
    <property type="project" value="UniProtKB-UniRule"/>
</dbReference>
<dbReference type="PANTHER" id="PTHR10457:SF7">
    <property type="entry name" value="GALACTOKINASE-RELATED"/>
    <property type="match status" value="1"/>
</dbReference>
<dbReference type="InterPro" id="IPR036554">
    <property type="entry name" value="GHMP_kinase_C_sf"/>
</dbReference>
<comment type="caution">
    <text evidence="15">The sequence shown here is derived from an EMBL/GenBank/DDBJ whole genome shotgun (WGS) entry which is preliminary data.</text>
</comment>
<dbReference type="InterPro" id="IPR006204">
    <property type="entry name" value="GHMP_kinase_N_dom"/>
</dbReference>
<dbReference type="Pfam" id="PF10509">
    <property type="entry name" value="GalKase_gal_bdg"/>
    <property type="match status" value="1"/>
</dbReference>
<feature type="region of interest" description="Disordered" evidence="11">
    <location>
        <begin position="1"/>
        <end position="20"/>
    </location>
</feature>
<dbReference type="SUPFAM" id="SSF54211">
    <property type="entry name" value="Ribosomal protein S5 domain 2-like"/>
    <property type="match status" value="1"/>
</dbReference>
<keyword evidence="3" id="KW-0479">Metal-binding</keyword>
<evidence type="ECO:0000313" key="15">
    <source>
        <dbReference type="EMBL" id="TQF69281.1"/>
    </source>
</evidence>
<dbReference type="InterPro" id="IPR006206">
    <property type="entry name" value="Mevalonate/galactokinase"/>
</dbReference>
<dbReference type="InterPro" id="IPR014721">
    <property type="entry name" value="Ribsml_uS5_D2-typ_fold_subgr"/>
</dbReference>
<dbReference type="Gene3D" id="3.30.70.890">
    <property type="entry name" value="GHMP kinase, C-terminal domain"/>
    <property type="match status" value="1"/>
</dbReference>
<evidence type="ECO:0000256" key="2">
    <source>
        <dbReference type="ARBA" id="ARBA00022679"/>
    </source>
</evidence>
<evidence type="ECO:0000256" key="8">
    <source>
        <dbReference type="ARBA" id="ARBA00023144"/>
    </source>
</evidence>
<dbReference type="InterPro" id="IPR019741">
    <property type="entry name" value="Galactokinase_CS"/>
</dbReference>
<evidence type="ECO:0000256" key="7">
    <source>
        <dbReference type="ARBA" id="ARBA00022842"/>
    </source>
</evidence>
<dbReference type="InterPro" id="IPR020568">
    <property type="entry name" value="Ribosomal_Su5_D2-typ_SF"/>
</dbReference>
<evidence type="ECO:0000256" key="11">
    <source>
        <dbReference type="SAM" id="MobiDB-lite"/>
    </source>
</evidence>
<dbReference type="PROSITE" id="PS00627">
    <property type="entry name" value="GHMP_KINASES_ATP"/>
    <property type="match status" value="1"/>
</dbReference>
<keyword evidence="5 15" id="KW-0418">Kinase</keyword>
<feature type="domain" description="GHMP kinase N-terminal" evidence="12">
    <location>
        <begin position="125"/>
        <end position="214"/>
    </location>
</feature>
<evidence type="ECO:0000259" key="14">
    <source>
        <dbReference type="Pfam" id="PF10509"/>
    </source>
</evidence>
<dbReference type="SUPFAM" id="SSF55060">
    <property type="entry name" value="GHMP Kinase, C-terminal domain"/>
    <property type="match status" value="1"/>
</dbReference>
<keyword evidence="2 15" id="KW-0808">Transferase</keyword>
<evidence type="ECO:0000256" key="9">
    <source>
        <dbReference type="ARBA" id="ARBA00023277"/>
    </source>
</evidence>
<dbReference type="Gene3D" id="3.30.230.10">
    <property type="match status" value="1"/>
</dbReference>
<evidence type="ECO:0000256" key="5">
    <source>
        <dbReference type="ARBA" id="ARBA00022777"/>
    </source>
</evidence>
<evidence type="ECO:0000256" key="1">
    <source>
        <dbReference type="ARBA" id="ARBA00006566"/>
    </source>
</evidence>
<keyword evidence="7" id="KW-0460">Magnesium</keyword>
<dbReference type="Proteomes" id="UP000316256">
    <property type="component" value="Unassembled WGS sequence"/>
</dbReference>
<dbReference type="FunFam" id="3.30.70.890:FF:000001">
    <property type="entry name" value="Galactokinase"/>
    <property type="match status" value="1"/>
</dbReference>
<dbReference type="PRINTS" id="PR00959">
    <property type="entry name" value="MEVGALKINASE"/>
</dbReference>